<feature type="region of interest" description="Disordered" evidence="1">
    <location>
        <begin position="203"/>
        <end position="237"/>
    </location>
</feature>
<protein>
    <recommendedName>
        <fullName evidence="2">Protein kinase domain-containing protein</fullName>
    </recommendedName>
</protein>
<dbReference type="EMBL" id="MU251759">
    <property type="protein sequence ID" value="KAG9229511.1"/>
    <property type="molecule type" value="Genomic_DNA"/>
</dbReference>
<dbReference type="OrthoDB" id="3598149at2759"/>
<keyword evidence="4" id="KW-1185">Reference proteome</keyword>
<organism evidence="3 4">
    <name type="scientific">Amylocarpus encephaloides</name>
    <dbReference type="NCBI Taxonomy" id="45428"/>
    <lineage>
        <taxon>Eukaryota</taxon>
        <taxon>Fungi</taxon>
        <taxon>Dikarya</taxon>
        <taxon>Ascomycota</taxon>
        <taxon>Pezizomycotina</taxon>
        <taxon>Leotiomycetes</taxon>
        <taxon>Helotiales</taxon>
        <taxon>Helotiales incertae sedis</taxon>
        <taxon>Amylocarpus</taxon>
    </lineage>
</organism>
<dbReference type="PANTHER" id="PTHR37171">
    <property type="entry name" value="SERINE/THREONINE-PROTEIN KINASE YRZF-RELATED"/>
    <property type="match status" value="1"/>
</dbReference>
<evidence type="ECO:0000256" key="1">
    <source>
        <dbReference type="SAM" id="MobiDB-lite"/>
    </source>
</evidence>
<evidence type="ECO:0000313" key="3">
    <source>
        <dbReference type="EMBL" id="KAG9229511.1"/>
    </source>
</evidence>
<dbReference type="InterPro" id="IPR011009">
    <property type="entry name" value="Kinase-like_dom_sf"/>
</dbReference>
<dbReference type="InterPro" id="IPR000719">
    <property type="entry name" value="Prot_kinase_dom"/>
</dbReference>
<feature type="compositionally biased region" description="Basic and acidic residues" evidence="1">
    <location>
        <begin position="208"/>
        <end position="222"/>
    </location>
</feature>
<dbReference type="PROSITE" id="PS50011">
    <property type="entry name" value="PROTEIN_KINASE_DOM"/>
    <property type="match status" value="1"/>
</dbReference>
<feature type="region of interest" description="Disordered" evidence="1">
    <location>
        <begin position="1"/>
        <end position="56"/>
    </location>
</feature>
<dbReference type="PANTHER" id="PTHR37171:SF1">
    <property type="entry name" value="SERINE_THREONINE-PROTEIN KINASE YRZF-RELATED"/>
    <property type="match status" value="1"/>
</dbReference>
<dbReference type="AlphaFoldDB" id="A0A9P7YA10"/>
<proteinExistence type="predicted"/>
<evidence type="ECO:0000259" key="2">
    <source>
        <dbReference type="PROSITE" id="PS50011"/>
    </source>
</evidence>
<accession>A0A9P7YA10</accession>
<feature type="domain" description="Protein kinase" evidence="2">
    <location>
        <begin position="543"/>
        <end position="705"/>
    </location>
</feature>
<feature type="region of interest" description="Disordered" evidence="1">
    <location>
        <begin position="431"/>
        <end position="484"/>
    </location>
</feature>
<feature type="compositionally biased region" description="Basic and acidic residues" evidence="1">
    <location>
        <begin position="472"/>
        <end position="484"/>
    </location>
</feature>
<dbReference type="InterPro" id="IPR052396">
    <property type="entry name" value="Meiotic_Drive_Suppr_Kinase"/>
</dbReference>
<dbReference type="Proteomes" id="UP000824998">
    <property type="component" value="Unassembled WGS sequence"/>
</dbReference>
<gene>
    <name evidence="3" type="ORF">BJ875DRAFT_507895</name>
</gene>
<reference evidence="3" key="1">
    <citation type="journal article" date="2021" name="IMA Fungus">
        <title>Genomic characterization of three marine fungi, including Emericellopsis atlantica sp. nov. with signatures of a generalist lifestyle and marine biomass degradation.</title>
        <authorList>
            <person name="Hagestad O.C."/>
            <person name="Hou L."/>
            <person name="Andersen J.H."/>
            <person name="Hansen E.H."/>
            <person name="Altermark B."/>
            <person name="Li C."/>
            <person name="Kuhnert E."/>
            <person name="Cox R.J."/>
            <person name="Crous P.W."/>
            <person name="Spatafora J.W."/>
            <person name="Lail K."/>
            <person name="Amirebrahimi M."/>
            <person name="Lipzen A."/>
            <person name="Pangilinan J."/>
            <person name="Andreopoulos W."/>
            <person name="Hayes R.D."/>
            <person name="Ng V."/>
            <person name="Grigoriev I.V."/>
            <person name="Jackson S.A."/>
            <person name="Sutton T.D.S."/>
            <person name="Dobson A.D.W."/>
            <person name="Rama T."/>
        </authorList>
    </citation>
    <scope>NUCLEOTIDE SEQUENCE</scope>
    <source>
        <strain evidence="3">TRa018bII</strain>
    </source>
</reference>
<evidence type="ECO:0000313" key="4">
    <source>
        <dbReference type="Proteomes" id="UP000824998"/>
    </source>
</evidence>
<dbReference type="Gene3D" id="3.30.200.20">
    <property type="entry name" value="Phosphorylase Kinase, domain 1"/>
    <property type="match status" value="1"/>
</dbReference>
<dbReference type="GO" id="GO:0005524">
    <property type="term" value="F:ATP binding"/>
    <property type="evidence" value="ECO:0007669"/>
    <property type="project" value="InterPro"/>
</dbReference>
<dbReference type="SUPFAM" id="SSF56112">
    <property type="entry name" value="Protein kinase-like (PK-like)"/>
    <property type="match status" value="1"/>
</dbReference>
<dbReference type="GO" id="GO:0004672">
    <property type="term" value="F:protein kinase activity"/>
    <property type="evidence" value="ECO:0007669"/>
    <property type="project" value="InterPro"/>
</dbReference>
<sequence>MEEEIAELRRQLADSEKRSIQAEARAAEEQTRREEEQRRREEEQKRRKAAEADAEQSQPNNLVAFLKSCHGFSLGLQVVTDKTLTTKGDTTKPAGRPFPRRITVWEKLALSALFTTQKVYPSNHQLDYVQKYLDPISSELGLRHFARDTVENPVRTLVQEIYKNVRLREHLQLGGTLMFESHTNLGKTSELSIEEGVEHISMSAPHTSEGEPHRMEEQDKQASKRGKRDNAQGGNRGITGSADQFCIYELADGRRVPVVLVEYKAPHKLPLVEIIAGLRGEIRPAEEVINKESDDLDFLAKSLLAAVITQLFSSMIGKGVQRGYIFTGEAIIFLYIPDDPTTNRFHRTSVAQITTFALNAFAAKAPGQSWHDAAAGLDTWAIEYIDILKNIPETIRKAPFYSSYKPGPWKGFSRSPIRTRARCVALTCNDNVDNHVENPPTPTPRRAGRDVKPNSSVSTRRSGRRGGLQRSDTNKHDDKEVISRPKIEDRPYCTHQCLLGLASDGPLDERCPNLKDHRGRHLRLENFLRLIRVQLVTDRGPDADYRPLYVKGSRGALVKIRLSSHGYTLVAKAMKQVDHQHLLQEARVYSRLKSLQGSRIPVCLGIVDLDLPFYYDYSIYVKMLLLSWAGHPLHQHLNPENEVRILDEVTKTLTALHMHQVLHKDVELRNWVWEEEHIMIVDFERAEIRARPPLKILSPNRKRNH</sequence>
<feature type="compositionally biased region" description="Basic and acidic residues" evidence="1">
    <location>
        <begin position="1"/>
        <end position="51"/>
    </location>
</feature>
<dbReference type="Gene3D" id="1.10.510.10">
    <property type="entry name" value="Transferase(Phosphotransferase) domain 1"/>
    <property type="match status" value="1"/>
</dbReference>
<comment type="caution">
    <text evidence="3">The sequence shown here is derived from an EMBL/GenBank/DDBJ whole genome shotgun (WGS) entry which is preliminary data.</text>
</comment>
<name>A0A9P7YA10_9HELO</name>